<protein>
    <submittedName>
        <fullName evidence="1">Uncharacterized protein</fullName>
    </submittedName>
</protein>
<dbReference type="GeneID" id="70181990"/>
<dbReference type="Proteomes" id="UP000756346">
    <property type="component" value="Unassembled WGS sequence"/>
</dbReference>
<proteinExistence type="predicted"/>
<name>A0A9P9BWY2_9PEZI</name>
<evidence type="ECO:0000313" key="1">
    <source>
        <dbReference type="EMBL" id="KAH7041040.1"/>
    </source>
</evidence>
<dbReference type="AlphaFoldDB" id="A0A9P9BWY2"/>
<reference evidence="1" key="1">
    <citation type="journal article" date="2021" name="Nat. Commun.">
        <title>Genetic determinants of endophytism in the Arabidopsis root mycobiome.</title>
        <authorList>
            <person name="Mesny F."/>
            <person name="Miyauchi S."/>
            <person name="Thiergart T."/>
            <person name="Pickel B."/>
            <person name="Atanasova L."/>
            <person name="Karlsson M."/>
            <person name="Huettel B."/>
            <person name="Barry K.W."/>
            <person name="Haridas S."/>
            <person name="Chen C."/>
            <person name="Bauer D."/>
            <person name="Andreopoulos W."/>
            <person name="Pangilinan J."/>
            <person name="LaButti K."/>
            <person name="Riley R."/>
            <person name="Lipzen A."/>
            <person name="Clum A."/>
            <person name="Drula E."/>
            <person name="Henrissat B."/>
            <person name="Kohler A."/>
            <person name="Grigoriev I.V."/>
            <person name="Martin F.M."/>
            <person name="Hacquard S."/>
        </authorList>
    </citation>
    <scope>NUCLEOTIDE SEQUENCE</scope>
    <source>
        <strain evidence="1">MPI-CAGE-CH-0230</strain>
    </source>
</reference>
<organism evidence="1 2">
    <name type="scientific">Microdochium trichocladiopsis</name>
    <dbReference type="NCBI Taxonomy" id="1682393"/>
    <lineage>
        <taxon>Eukaryota</taxon>
        <taxon>Fungi</taxon>
        <taxon>Dikarya</taxon>
        <taxon>Ascomycota</taxon>
        <taxon>Pezizomycotina</taxon>
        <taxon>Sordariomycetes</taxon>
        <taxon>Xylariomycetidae</taxon>
        <taxon>Xylariales</taxon>
        <taxon>Microdochiaceae</taxon>
        <taxon>Microdochium</taxon>
    </lineage>
</organism>
<gene>
    <name evidence="1" type="ORF">B0I36DRAFT_312002</name>
</gene>
<keyword evidence="2" id="KW-1185">Reference proteome</keyword>
<dbReference type="RefSeq" id="XP_046019095.1">
    <property type="nucleotide sequence ID" value="XM_046152444.1"/>
</dbReference>
<accession>A0A9P9BWY2</accession>
<evidence type="ECO:0000313" key="2">
    <source>
        <dbReference type="Proteomes" id="UP000756346"/>
    </source>
</evidence>
<comment type="caution">
    <text evidence="1">The sequence shown here is derived from an EMBL/GenBank/DDBJ whole genome shotgun (WGS) entry which is preliminary data.</text>
</comment>
<dbReference type="EMBL" id="JAGTJQ010000001">
    <property type="protein sequence ID" value="KAH7041040.1"/>
    <property type="molecule type" value="Genomic_DNA"/>
</dbReference>
<sequence length="166" mass="18177">MMVLSRQLSITCTCMHLPGLFWAVTGYLHRTYARVGRQPTSWAWGVDLQDGSGPSRLGFVRESACLLFGWAAWSVPWLACSSRGNLAGVVYAVGHMFVRISRELPGCHCHIHKLPPGVDQVLLPCFSTLNAWAFRLTAREGSGMSKSHVMAGVHSQLSPQSTIHGT</sequence>